<protein>
    <submittedName>
        <fullName evidence="3">LysM domain-containing protein</fullName>
    </submittedName>
</protein>
<accession>A0A4R8UE62</accession>
<dbReference type="EMBL" id="SOEZ01000041">
    <property type="protein sequence ID" value="TFB51516.1"/>
    <property type="molecule type" value="Genomic_DNA"/>
</dbReference>
<name>A0A4R8UE62_9MICO</name>
<dbReference type="InterPro" id="IPR036779">
    <property type="entry name" value="LysM_dom_sf"/>
</dbReference>
<feature type="region of interest" description="Disordered" evidence="1">
    <location>
        <begin position="1"/>
        <end position="46"/>
    </location>
</feature>
<dbReference type="CDD" id="cd00118">
    <property type="entry name" value="LysM"/>
    <property type="match status" value="1"/>
</dbReference>
<sequence>MAEAPLVPNPQVPTLTPNAEPEPLPQGPAEDHGSTPGARGSTTASGSGALLTYTVVEGDSFFDIAQRFNVPVQLMLKMNPSVPGLGENIYIKQIINLDWKAQR</sequence>
<feature type="domain" description="LysM" evidence="2">
    <location>
        <begin position="51"/>
        <end position="97"/>
    </location>
</feature>
<dbReference type="AlphaFoldDB" id="A0A4R8UE62"/>
<evidence type="ECO:0000313" key="4">
    <source>
        <dbReference type="Proteomes" id="UP000297866"/>
    </source>
</evidence>
<keyword evidence="4" id="KW-1185">Reference proteome</keyword>
<evidence type="ECO:0000259" key="2">
    <source>
        <dbReference type="PROSITE" id="PS51782"/>
    </source>
</evidence>
<dbReference type="SUPFAM" id="SSF54106">
    <property type="entry name" value="LysM domain"/>
    <property type="match status" value="1"/>
</dbReference>
<comment type="caution">
    <text evidence="3">The sequence shown here is derived from an EMBL/GenBank/DDBJ whole genome shotgun (WGS) entry which is preliminary data.</text>
</comment>
<dbReference type="OrthoDB" id="5123816at2"/>
<proteinExistence type="predicted"/>
<reference evidence="3 4" key="1">
    <citation type="submission" date="2019-03" db="EMBL/GenBank/DDBJ databases">
        <title>Genomics of glacier-inhabiting Cryobacterium strains.</title>
        <authorList>
            <person name="Liu Q."/>
            <person name="Xin Y.-H."/>
        </authorList>
    </citation>
    <scope>NUCLEOTIDE SEQUENCE [LARGE SCALE GENOMIC DNA]</scope>
    <source>
        <strain evidence="3 4">Sr47</strain>
    </source>
</reference>
<gene>
    <name evidence="3" type="ORF">E3O23_08260</name>
</gene>
<dbReference type="SMART" id="SM00257">
    <property type="entry name" value="LysM"/>
    <property type="match status" value="1"/>
</dbReference>
<dbReference type="Gene3D" id="3.10.350.10">
    <property type="entry name" value="LysM domain"/>
    <property type="match status" value="1"/>
</dbReference>
<evidence type="ECO:0000256" key="1">
    <source>
        <dbReference type="SAM" id="MobiDB-lite"/>
    </source>
</evidence>
<dbReference type="InterPro" id="IPR018392">
    <property type="entry name" value="LysM"/>
</dbReference>
<dbReference type="Pfam" id="PF01476">
    <property type="entry name" value="LysM"/>
    <property type="match status" value="1"/>
</dbReference>
<feature type="compositionally biased region" description="Low complexity" evidence="1">
    <location>
        <begin position="34"/>
        <end position="46"/>
    </location>
</feature>
<dbReference type="Proteomes" id="UP000297866">
    <property type="component" value="Unassembled WGS sequence"/>
</dbReference>
<dbReference type="PROSITE" id="PS51782">
    <property type="entry name" value="LYSM"/>
    <property type="match status" value="1"/>
</dbReference>
<evidence type="ECO:0000313" key="3">
    <source>
        <dbReference type="EMBL" id="TFB51516.1"/>
    </source>
</evidence>
<organism evidence="3 4">
    <name type="scientific">Cryobacterium tagatosivorans</name>
    <dbReference type="NCBI Taxonomy" id="1259199"/>
    <lineage>
        <taxon>Bacteria</taxon>
        <taxon>Bacillati</taxon>
        <taxon>Actinomycetota</taxon>
        <taxon>Actinomycetes</taxon>
        <taxon>Micrococcales</taxon>
        <taxon>Microbacteriaceae</taxon>
        <taxon>Cryobacterium</taxon>
    </lineage>
</organism>